<organism evidence="4 5">
    <name type="scientific">Linum tenue</name>
    <dbReference type="NCBI Taxonomy" id="586396"/>
    <lineage>
        <taxon>Eukaryota</taxon>
        <taxon>Viridiplantae</taxon>
        <taxon>Streptophyta</taxon>
        <taxon>Embryophyta</taxon>
        <taxon>Tracheophyta</taxon>
        <taxon>Spermatophyta</taxon>
        <taxon>Magnoliopsida</taxon>
        <taxon>eudicotyledons</taxon>
        <taxon>Gunneridae</taxon>
        <taxon>Pentapetalae</taxon>
        <taxon>rosids</taxon>
        <taxon>fabids</taxon>
        <taxon>Malpighiales</taxon>
        <taxon>Linaceae</taxon>
        <taxon>Linum</taxon>
    </lineage>
</organism>
<evidence type="ECO:0008006" key="6">
    <source>
        <dbReference type="Google" id="ProtNLM"/>
    </source>
</evidence>
<dbReference type="EMBL" id="CAMGYJ010000005">
    <property type="protein sequence ID" value="CAI0420501.1"/>
    <property type="molecule type" value="Genomic_DNA"/>
</dbReference>
<comment type="caution">
    <text evidence="4">The sequence shown here is derived from an EMBL/GenBank/DDBJ whole genome shotgun (WGS) entry which is preliminary data.</text>
</comment>
<dbReference type="InterPro" id="IPR036322">
    <property type="entry name" value="WD40_repeat_dom_sf"/>
</dbReference>
<dbReference type="AlphaFoldDB" id="A0AAV0KEN5"/>
<keyword evidence="5" id="KW-1185">Reference proteome</keyword>
<dbReference type="SMART" id="SM00320">
    <property type="entry name" value="WD40"/>
    <property type="match status" value="3"/>
</dbReference>
<keyword evidence="2" id="KW-0677">Repeat</keyword>
<gene>
    <name evidence="4" type="ORF">LITE_LOCUS18402</name>
</gene>
<dbReference type="InterPro" id="IPR001680">
    <property type="entry name" value="WD40_rpt"/>
</dbReference>
<dbReference type="PROSITE" id="PS50082">
    <property type="entry name" value="WD_REPEATS_2"/>
    <property type="match status" value="1"/>
</dbReference>
<evidence type="ECO:0000256" key="1">
    <source>
        <dbReference type="ARBA" id="ARBA00022574"/>
    </source>
</evidence>
<dbReference type="Pfam" id="PF00400">
    <property type="entry name" value="WD40"/>
    <property type="match status" value="1"/>
</dbReference>
<dbReference type="Gene3D" id="2.130.10.10">
    <property type="entry name" value="YVTN repeat-like/Quinoprotein amine dehydrogenase"/>
    <property type="match status" value="1"/>
</dbReference>
<dbReference type="InterPro" id="IPR015943">
    <property type="entry name" value="WD40/YVTN_repeat-like_dom_sf"/>
</dbReference>
<accession>A0AAV0KEN5</accession>
<evidence type="ECO:0000313" key="5">
    <source>
        <dbReference type="Proteomes" id="UP001154282"/>
    </source>
</evidence>
<dbReference type="SUPFAM" id="SSF50978">
    <property type="entry name" value="WD40 repeat-like"/>
    <property type="match status" value="1"/>
</dbReference>
<dbReference type="InterPro" id="IPR019775">
    <property type="entry name" value="WD40_repeat_CS"/>
</dbReference>
<evidence type="ECO:0000256" key="3">
    <source>
        <dbReference type="PROSITE-ProRule" id="PRU00221"/>
    </source>
</evidence>
<reference evidence="4" key="1">
    <citation type="submission" date="2022-08" db="EMBL/GenBank/DDBJ databases">
        <authorList>
            <person name="Gutierrez-Valencia J."/>
        </authorList>
    </citation>
    <scope>NUCLEOTIDE SEQUENCE</scope>
</reference>
<sequence length="320" mass="34637">MSGDCLQFENPIGDGVSRIRFAPSSNNLLISSWDSNLRLYDVDSSRVRLEASVGFALLDCCFGAESLAYTAASDGCIRRCDLHSGSCDAIGHHEDVATCVVYSDETGQVISTGLDKKMVSWDTRSSKSSHVRHMGAEVKAMSLSGRYISVAIGGSIETYDLRYMEGPACLTNSCFDVRIRSLCSVPYCRGYAAGSVDGTVALDISNPTTSEVTRYAFRCHPKSADGKKHLAAITDVQFNPSIFGAFVTGDNRGNLLAWDAQSKRRLFEFPQYPTGVASLAYNCNGQLLAVASSHTHQEAIETYAVSSVEKVFGIRLLPVC</sequence>
<protein>
    <recommendedName>
        <fullName evidence="6">Mitotic checkpoint protein BUB3.3</fullName>
    </recommendedName>
</protein>
<feature type="repeat" description="WD" evidence="3">
    <location>
        <begin position="90"/>
        <end position="131"/>
    </location>
</feature>
<evidence type="ECO:0000313" key="4">
    <source>
        <dbReference type="EMBL" id="CAI0420501.1"/>
    </source>
</evidence>
<dbReference type="Proteomes" id="UP001154282">
    <property type="component" value="Unassembled WGS sequence"/>
</dbReference>
<dbReference type="PROSITE" id="PS00678">
    <property type="entry name" value="WD_REPEATS_1"/>
    <property type="match status" value="1"/>
</dbReference>
<dbReference type="PANTHER" id="PTHR10971">
    <property type="entry name" value="MRNA EXPORT FACTOR AND BUB3"/>
    <property type="match status" value="1"/>
</dbReference>
<evidence type="ECO:0000256" key="2">
    <source>
        <dbReference type="ARBA" id="ARBA00022737"/>
    </source>
</evidence>
<name>A0AAV0KEN5_9ROSI</name>
<proteinExistence type="predicted"/>
<keyword evidence="1 3" id="KW-0853">WD repeat</keyword>